<evidence type="ECO:0000313" key="4">
    <source>
        <dbReference type="Proteomes" id="UP000638188"/>
    </source>
</evidence>
<dbReference type="Pfam" id="PF11174">
    <property type="entry name" value="DUF2970"/>
    <property type="match status" value="1"/>
</dbReference>
<keyword evidence="2" id="KW-0472">Membrane</keyword>
<evidence type="ECO:0000256" key="2">
    <source>
        <dbReference type="SAM" id="Phobius"/>
    </source>
</evidence>
<accession>A0ABQ1PUR0</accession>
<comment type="caution">
    <text evidence="3">The sequence shown here is derived from an EMBL/GenBank/DDBJ whole genome shotgun (WGS) entry which is preliminary data.</text>
</comment>
<keyword evidence="4" id="KW-1185">Reference proteome</keyword>
<name>A0ABQ1PUR0_9GAMM</name>
<dbReference type="Proteomes" id="UP000638188">
    <property type="component" value="Unassembled WGS sequence"/>
</dbReference>
<keyword evidence="2" id="KW-0812">Transmembrane</keyword>
<feature type="transmembrane region" description="Helical" evidence="2">
    <location>
        <begin position="57"/>
        <end position="81"/>
    </location>
</feature>
<organism evidence="3 4">
    <name type="scientific">Halopseudomonas salina</name>
    <dbReference type="NCBI Taxonomy" id="1323744"/>
    <lineage>
        <taxon>Bacteria</taxon>
        <taxon>Pseudomonadati</taxon>
        <taxon>Pseudomonadota</taxon>
        <taxon>Gammaproteobacteria</taxon>
        <taxon>Pseudomonadales</taxon>
        <taxon>Pseudomonadaceae</taxon>
        <taxon>Halopseudomonas</taxon>
    </lineage>
</organism>
<proteinExistence type="predicted"/>
<protein>
    <recommendedName>
        <fullName evidence="5">DUF2970 domain-containing protein</fullName>
    </recommendedName>
</protein>
<evidence type="ECO:0008006" key="5">
    <source>
        <dbReference type="Google" id="ProtNLM"/>
    </source>
</evidence>
<dbReference type="EMBL" id="BMFF01000004">
    <property type="protein sequence ID" value="GGD04492.1"/>
    <property type="molecule type" value="Genomic_DNA"/>
</dbReference>
<sequence length="83" mass="8989">MSTGSTGDQQDQKKEEHEGGMTFGQTFMSVLWAALGVQSSKARERDFTKGKPSHFILLGIGFTLAFVLIIVAVVNLVLYLAGL</sequence>
<evidence type="ECO:0000313" key="3">
    <source>
        <dbReference type="EMBL" id="GGD04492.1"/>
    </source>
</evidence>
<feature type="region of interest" description="Disordered" evidence="1">
    <location>
        <begin position="1"/>
        <end position="20"/>
    </location>
</feature>
<gene>
    <name evidence="3" type="ORF">GCM10007418_24440</name>
</gene>
<dbReference type="InterPro" id="IPR021344">
    <property type="entry name" value="DUF2970"/>
</dbReference>
<keyword evidence="2" id="KW-1133">Transmembrane helix</keyword>
<evidence type="ECO:0000256" key="1">
    <source>
        <dbReference type="SAM" id="MobiDB-lite"/>
    </source>
</evidence>
<reference evidence="4" key="1">
    <citation type="journal article" date="2019" name="Int. J. Syst. Evol. Microbiol.">
        <title>The Global Catalogue of Microorganisms (GCM) 10K type strain sequencing project: providing services to taxonomists for standard genome sequencing and annotation.</title>
        <authorList>
            <consortium name="The Broad Institute Genomics Platform"/>
            <consortium name="The Broad Institute Genome Sequencing Center for Infectious Disease"/>
            <person name="Wu L."/>
            <person name="Ma J."/>
        </authorList>
    </citation>
    <scope>NUCLEOTIDE SEQUENCE [LARGE SCALE GENOMIC DNA]</scope>
    <source>
        <strain evidence="4">CGMCC 1.12482</strain>
    </source>
</reference>
<feature type="compositionally biased region" description="Basic and acidic residues" evidence="1">
    <location>
        <begin position="10"/>
        <end position="19"/>
    </location>
</feature>